<dbReference type="PANTHER" id="PTHR46566:SF2">
    <property type="entry name" value="ATP-DEPENDENT 6-PHOSPHOFRUCTOKINASE ISOZYME 2"/>
    <property type="match status" value="1"/>
</dbReference>
<sequence>MSIVTVTLNPCIDKTVSVEQILPDCKLSCTNIRDYPGGGGINVARVISRLDVPVRAYWTCGGENGRRLQQFLDDEQVPHEPIPIAESVRENLIVLEDKSGNLFRFGMPGPLLRDSEQQLWLTQVSQVPASVDYLVFSGSLPAGTSPEWYGDLLRAVPDGIRVIVDTKQEALRHALEVGVYLIKPNVREMEELVGRNLSDHAALEQAAMEIIDRGGAEVVILSLGRGGVLLATADGFEQISAPPVHLRSKVGAGDAVVGGLVAALSWGKPLSQATRFGVATGAAAVMTAGTELCRKEDAEQLFKNM</sequence>
<evidence type="ECO:0000256" key="1">
    <source>
        <dbReference type="ARBA" id="ARBA00010688"/>
    </source>
</evidence>
<dbReference type="NCBIfam" id="TIGR03168">
    <property type="entry name" value="1-PFK"/>
    <property type="match status" value="1"/>
</dbReference>
<dbReference type="GO" id="GO:0003872">
    <property type="term" value="F:6-phosphofructokinase activity"/>
    <property type="evidence" value="ECO:0007669"/>
    <property type="project" value="TreeGrafter"/>
</dbReference>
<dbReference type="Proteomes" id="UP000563601">
    <property type="component" value="Unassembled WGS sequence"/>
</dbReference>
<accession>A0A6P1TBV2</accession>
<keyword evidence="2 6" id="KW-0808">Transferase</keyword>
<evidence type="ECO:0000313" key="9">
    <source>
        <dbReference type="EMBL" id="QHQ39116.1"/>
    </source>
</evidence>
<dbReference type="Proteomes" id="UP000464675">
    <property type="component" value="Chromosome"/>
</dbReference>
<dbReference type="SUPFAM" id="SSF53613">
    <property type="entry name" value="Ribokinase-like"/>
    <property type="match status" value="1"/>
</dbReference>
<comment type="similarity">
    <text evidence="1 6">Belongs to the carbohydrate kinase PfkB family.</text>
</comment>
<keyword evidence="10" id="KW-1185">Reference proteome</keyword>
<dbReference type="InterPro" id="IPR017583">
    <property type="entry name" value="Tagatose/fructose_Pkinase"/>
</dbReference>
<keyword evidence="3" id="KW-0547">Nucleotide-binding</keyword>
<dbReference type="InterPro" id="IPR029056">
    <property type="entry name" value="Ribokinase-like"/>
</dbReference>
<evidence type="ECO:0000313" key="10">
    <source>
        <dbReference type="Proteomes" id="UP000464675"/>
    </source>
</evidence>
<reference evidence="9 10" key="1">
    <citation type="submission" date="2020-01" db="EMBL/GenBank/DDBJ databases">
        <title>The possibility of degradation of plastic by Microbulbifer hydrolyticus IRE-31.</title>
        <authorList>
            <person name="Liu L."/>
        </authorList>
    </citation>
    <scope>NUCLEOTIDE SEQUENCE [LARGE SCALE GENOMIC DNA]</scope>
    <source>
        <strain evidence="9 10">IRE-31</strain>
    </source>
</reference>
<evidence type="ECO:0000313" key="11">
    <source>
        <dbReference type="Proteomes" id="UP000563601"/>
    </source>
</evidence>
<dbReference type="InterPro" id="IPR011611">
    <property type="entry name" value="PfkB_dom"/>
</dbReference>
<dbReference type="FunFam" id="3.40.1190.20:FF:000001">
    <property type="entry name" value="Phosphofructokinase"/>
    <property type="match status" value="1"/>
</dbReference>
<keyword evidence="4 9" id="KW-0418">Kinase</keyword>
<keyword evidence="5" id="KW-0067">ATP-binding</keyword>
<gene>
    <name evidence="9" type="ORF">GTQ55_09040</name>
    <name evidence="8" type="ORF">HNQ53_000587</name>
</gene>
<dbReference type="AlphaFoldDB" id="A0A6P1TBV2"/>
<evidence type="ECO:0000256" key="5">
    <source>
        <dbReference type="ARBA" id="ARBA00022840"/>
    </source>
</evidence>
<dbReference type="EMBL" id="CP047491">
    <property type="protein sequence ID" value="QHQ39116.1"/>
    <property type="molecule type" value="Genomic_DNA"/>
</dbReference>
<evidence type="ECO:0000256" key="2">
    <source>
        <dbReference type="ARBA" id="ARBA00022679"/>
    </source>
</evidence>
<evidence type="ECO:0000256" key="6">
    <source>
        <dbReference type="PIRNR" id="PIRNR000535"/>
    </source>
</evidence>
<dbReference type="Gene3D" id="3.40.1190.20">
    <property type="match status" value="1"/>
</dbReference>
<dbReference type="CDD" id="cd01164">
    <property type="entry name" value="FruK_PfkB_like"/>
    <property type="match status" value="1"/>
</dbReference>
<feature type="domain" description="Carbohydrate kinase PfkB" evidence="7">
    <location>
        <begin position="8"/>
        <end position="293"/>
    </location>
</feature>
<dbReference type="EMBL" id="JACHHR010000001">
    <property type="protein sequence ID" value="MBB5210399.1"/>
    <property type="molecule type" value="Genomic_DNA"/>
</dbReference>
<evidence type="ECO:0000256" key="4">
    <source>
        <dbReference type="ARBA" id="ARBA00022777"/>
    </source>
</evidence>
<evidence type="ECO:0000313" key="8">
    <source>
        <dbReference type="EMBL" id="MBB5210399.1"/>
    </source>
</evidence>
<dbReference type="PANTHER" id="PTHR46566">
    <property type="entry name" value="1-PHOSPHOFRUCTOKINASE-RELATED"/>
    <property type="match status" value="1"/>
</dbReference>
<organism evidence="8 11">
    <name type="scientific">Microbulbifer hydrolyticus</name>
    <dbReference type="NCBI Taxonomy" id="48074"/>
    <lineage>
        <taxon>Bacteria</taxon>
        <taxon>Pseudomonadati</taxon>
        <taxon>Pseudomonadota</taxon>
        <taxon>Gammaproteobacteria</taxon>
        <taxon>Cellvibrionales</taxon>
        <taxon>Microbulbiferaceae</taxon>
        <taxon>Microbulbifer</taxon>
    </lineage>
</organism>
<dbReference type="OrthoDB" id="9801219at2"/>
<dbReference type="RefSeq" id="WP_161858441.1">
    <property type="nucleotide sequence ID" value="NZ_CP047491.1"/>
</dbReference>
<name>A0A6P1TBV2_9GAMM</name>
<dbReference type="Pfam" id="PF00294">
    <property type="entry name" value="PfkB"/>
    <property type="match status" value="1"/>
</dbReference>
<dbReference type="PIRSF" id="PIRSF000535">
    <property type="entry name" value="1PFK/6PFK/LacC"/>
    <property type="match status" value="1"/>
</dbReference>
<evidence type="ECO:0000259" key="7">
    <source>
        <dbReference type="Pfam" id="PF00294"/>
    </source>
</evidence>
<protein>
    <recommendedName>
        <fullName evidence="6">Phosphofructokinase</fullName>
    </recommendedName>
</protein>
<reference evidence="8 11" key="2">
    <citation type="submission" date="2020-08" db="EMBL/GenBank/DDBJ databases">
        <title>Genomic Encyclopedia of Type Strains, Phase IV (KMG-IV): sequencing the most valuable type-strain genomes for metagenomic binning, comparative biology and taxonomic classification.</title>
        <authorList>
            <person name="Goeker M."/>
        </authorList>
    </citation>
    <scope>NUCLEOTIDE SEQUENCE [LARGE SCALE GENOMIC DNA]</scope>
    <source>
        <strain evidence="8 11">DSM 11525</strain>
    </source>
</reference>
<proteinExistence type="inferred from homology"/>
<evidence type="ECO:0000256" key="3">
    <source>
        <dbReference type="ARBA" id="ARBA00022741"/>
    </source>
</evidence>
<dbReference type="GO" id="GO:0005829">
    <property type="term" value="C:cytosol"/>
    <property type="evidence" value="ECO:0007669"/>
    <property type="project" value="TreeGrafter"/>
</dbReference>
<dbReference type="GO" id="GO:0005524">
    <property type="term" value="F:ATP binding"/>
    <property type="evidence" value="ECO:0007669"/>
    <property type="project" value="UniProtKB-KW"/>
</dbReference>